<dbReference type="SUPFAM" id="SSF47188">
    <property type="entry name" value="Hemerythrin-like"/>
    <property type="match status" value="1"/>
</dbReference>
<dbReference type="NCBIfam" id="TIGR02481">
    <property type="entry name" value="hemeryth_dom"/>
    <property type="match status" value="1"/>
</dbReference>
<dbReference type="GO" id="GO:0046872">
    <property type="term" value="F:metal ion binding"/>
    <property type="evidence" value="ECO:0007669"/>
    <property type="project" value="UniProtKB-KW"/>
</dbReference>
<dbReference type="PROSITE" id="PS00550">
    <property type="entry name" value="HEMERYTHRINS"/>
    <property type="match status" value="1"/>
</dbReference>
<evidence type="ECO:0000313" key="6">
    <source>
        <dbReference type="EMBL" id="EAK8357384.1"/>
    </source>
</evidence>
<comment type="similarity">
    <text evidence="1">Belongs to the hemerythrin family.</text>
</comment>
<evidence type="ECO:0000256" key="1">
    <source>
        <dbReference type="ARBA" id="ARBA00010587"/>
    </source>
</evidence>
<name>A0A5T1E271_CAMJU</name>
<feature type="domain" description="Hemerythrin-like" evidence="5">
    <location>
        <begin position="18"/>
        <end position="126"/>
    </location>
</feature>
<dbReference type="Gene3D" id="1.20.120.50">
    <property type="entry name" value="Hemerythrin-like"/>
    <property type="match status" value="1"/>
</dbReference>
<accession>A0A5T1E271</accession>
<dbReference type="GO" id="GO:0005344">
    <property type="term" value="F:oxygen carrier activity"/>
    <property type="evidence" value="ECO:0007669"/>
    <property type="project" value="UniProtKB-KW"/>
</dbReference>
<protein>
    <submittedName>
        <fullName evidence="6">Bacteriohemerythrin</fullName>
    </submittedName>
</protein>
<gene>
    <name evidence="6" type="ORF">E7R28_06850</name>
</gene>
<dbReference type="InterPro" id="IPR012827">
    <property type="entry name" value="Hemerythrin_metal-bd"/>
</dbReference>
<dbReference type="InterPro" id="IPR012312">
    <property type="entry name" value="Hemerythrin-like"/>
</dbReference>
<dbReference type="AlphaFoldDB" id="A0A5T1E271"/>
<dbReference type="InterPro" id="IPR050669">
    <property type="entry name" value="Hemerythrin"/>
</dbReference>
<dbReference type="InterPro" id="IPR035938">
    <property type="entry name" value="Hemerythrin-like_sf"/>
</dbReference>
<evidence type="ECO:0000256" key="4">
    <source>
        <dbReference type="ARBA" id="ARBA00023004"/>
    </source>
</evidence>
<keyword evidence="2" id="KW-0561">Oxygen transport</keyword>
<dbReference type="PANTHER" id="PTHR37164:SF1">
    <property type="entry name" value="BACTERIOHEMERYTHRIN"/>
    <property type="match status" value="1"/>
</dbReference>
<sequence length="204" mass="24582">MDKLIPTWNEKYSIHDTMIDIQHQKLFELAGKVESAVYKFVKREELKEILTELFNYMKEHFDNEEQYMQEIHYPCLNEHKIMHKNIIRDMSYLIQNIKTTNDLKEKLYLAVKKWLLEHILYEDMKVEQYRRSSLASEDDKEVSFEEEGDEELENAVYLYICKCSGAIHDVPFGIHEKIKLQGKKFKCKKCREALEFYKVYSEGF</sequence>
<reference evidence="6" key="1">
    <citation type="submission" date="2019-04" db="EMBL/GenBank/DDBJ databases">
        <authorList>
            <person name="Ashton P.M."/>
            <person name="Dallman T."/>
            <person name="Nair S."/>
            <person name="De Pinna E."/>
            <person name="Peters T."/>
            <person name="Grant K."/>
        </authorList>
    </citation>
    <scope>NUCLEOTIDE SEQUENCE</scope>
    <source>
        <strain evidence="6">OXC2683</strain>
    </source>
</reference>
<dbReference type="NCBIfam" id="NF033749">
    <property type="entry name" value="bact_hemeryth"/>
    <property type="match status" value="1"/>
</dbReference>
<dbReference type="CDD" id="cd12107">
    <property type="entry name" value="Hemerythrin"/>
    <property type="match status" value="1"/>
</dbReference>
<dbReference type="EMBL" id="AACJOH010000008">
    <property type="protein sequence ID" value="EAK8357384.1"/>
    <property type="molecule type" value="Genomic_DNA"/>
</dbReference>
<dbReference type="PANTHER" id="PTHR37164">
    <property type="entry name" value="BACTERIOHEMERYTHRIN"/>
    <property type="match status" value="1"/>
</dbReference>
<keyword evidence="4" id="KW-0408">Iron</keyword>
<evidence type="ECO:0000256" key="3">
    <source>
        <dbReference type="ARBA" id="ARBA00022723"/>
    </source>
</evidence>
<dbReference type="InterPro" id="IPR016131">
    <property type="entry name" value="Haemerythrin_Fe_BS"/>
</dbReference>
<evidence type="ECO:0000256" key="2">
    <source>
        <dbReference type="ARBA" id="ARBA00022621"/>
    </source>
</evidence>
<keyword evidence="2" id="KW-0813">Transport</keyword>
<proteinExistence type="inferred from homology"/>
<keyword evidence="3" id="KW-0479">Metal-binding</keyword>
<comment type="caution">
    <text evidence="6">The sequence shown here is derived from an EMBL/GenBank/DDBJ whole genome shotgun (WGS) entry which is preliminary data.</text>
</comment>
<organism evidence="6">
    <name type="scientific">Campylobacter jejuni</name>
    <dbReference type="NCBI Taxonomy" id="197"/>
    <lineage>
        <taxon>Bacteria</taxon>
        <taxon>Pseudomonadati</taxon>
        <taxon>Campylobacterota</taxon>
        <taxon>Epsilonproteobacteria</taxon>
        <taxon>Campylobacterales</taxon>
        <taxon>Campylobacteraceae</taxon>
        <taxon>Campylobacter</taxon>
    </lineage>
</organism>
<evidence type="ECO:0000259" key="5">
    <source>
        <dbReference type="Pfam" id="PF01814"/>
    </source>
</evidence>
<dbReference type="Pfam" id="PF01814">
    <property type="entry name" value="Hemerythrin"/>
    <property type="match status" value="1"/>
</dbReference>